<dbReference type="PANTHER" id="PTHR24264:SF65">
    <property type="entry name" value="SRCR DOMAIN-CONTAINING PROTEIN"/>
    <property type="match status" value="1"/>
</dbReference>
<reference evidence="11" key="1">
    <citation type="submission" date="2021-01" db="UniProtKB">
        <authorList>
            <consortium name="EnsemblMetazoa"/>
        </authorList>
    </citation>
    <scope>IDENTIFICATION</scope>
    <source>
        <strain evidence="11">DH4</strain>
    </source>
</reference>
<dbReference type="EnsemblMetazoa" id="XM_016915694">
    <property type="protein sequence ID" value="XP_016771183"/>
    <property type="gene ID" value="LOC726352"/>
</dbReference>
<dbReference type="InterPro" id="IPR018114">
    <property type="entry name" value="TRYPSIN_HIS"/>
</dbReference>
<dbReference type="InterPro" id="IPR001314">
    <property type="entry name" value="Peptidase_S1A"/>
</dbReference>
<feature type="signal peptide" evidence="9">
    <location>
        <begin position="1"/>
        <end position="18"/>
    </location>
</feature>
<dbReference type="InterPro" id="IPR033116">
    <property type="entry name" value="TRYPSIN_SER"/>
</dbReference>
<sequence>MLVKCLLATILVIQACLAKSLEPRITDGVPAARGEFPYQVSVQWGIPPLTQYSHSCGGSILNERYVLTAGHCIMKVGKSRVIAGKYELDKTESSQQVVDVAKSIVHKGYKGGVAQHDIALLVLSSPLKFNNLVQPITLPKQGEKQTGQAVLSGWGSISKTAKPTLPNILQKANVPILDNAECLKELTSQHVVGTQPELFDTQVCSGIAGKEVSACSGDSGGPLAQKVGTKSVQVGIVSWGMMPCGSSHMPSVYTRVASYVNWIHENMSRTIYINSGQNAISQIIKMSLKLFIYIAFLAVVASAKPYRGFRISLFDTRIVGGNEAKQGQYPWQVSLQWGWLLGYSHFCGGSILSDRWVVTAGHCVLAVPDYGNFVVKAGKHDLKVVESTEQTVAVEKSFVHEKYVGDVAPYDIALLKLEKPLKLGGAVQPINLPSIPSTPSGRATLTGWGSTSRTSTPLMPSKLQTAYLPLLDLAACKQAIEKLTGPSPLHETNVCTGPLTGDYSACSGDSGGPLAHNATGKAVLIGIVSWGIVPCGTVGAPSVYTKTSSFLTWIGNIMARN</sequence>
<accession>A0A8B7KP76</accession>
<dbReference type="PROSITE" id="PS51257">
    <property type="entry name" value="PROKAR_LIPOPROTEIN"/>
    <property type="match status" value="1"/>
</dbReference>
<keyword evidence="6" id="KW-1015">Disulfide bond</keyword>
<evidence type="ECO:0000256" key="9">
    <source>
        <dbReference type="SAM" id="SignalP"/>
    </source>
</evidence>
<comment type="subcellular location">
    <subcellularLocation>
        <location evidence="1">Secreted</location>
        <location evidence="1">Extracellular space</location>
    </subcellularLocation>
</comment>
<evidence type="ECO:0000313" key="12">
    <source>
        <dbReference type="Proteomes" id="UP000005203"/>
    </source>
</evidence>
<evidence type="ECO:0000259" key="10">
    <source>
        <dbReference type="PROSITE" id="PS50240"/>
    </source>
</evidence>
<reference evidence="13" key="2">
    <citation type="submission" date="2025-04" db="UniProtKB">
        <authorList>
            <consortium name="RefSeq"/>
        </authorList>
    </citation>
    <scope>IDENTIFICATION</scope>
    <source>
        <strain evidence="13">DH4</strain>
        <tissue evidence="13">Whole body</tissue>
    </source>
</reference>
<evidence type="ECO:0000256" key="5">
    <source>
        <dbReference type="ARBA" id="ARBA00022825"/>
    </source>
</evidence>
<dbReference type="GO" id="GO:0004252">
    <property type="term" value="F:serine-type endopeptidase activity"/>
    <property type="evidence" value="ECO:0007669"/>
    <property type="project" value="UniProtKB-EC"/>
</dbReference>
<dbReference type="PROSITE" id="PS00134">
    <property type="entry name" value="TRYPSIN_HIS"/>
    <property type="match status" value="2"/>
</dbReference>
<dbReference type="KEGG" id="ame:726352"/>
<keyword evidence="12" id="KW-1185">Reference proteome</keyword>
<feature type="chain" id="PRO_5044659974" description="chymotrypsin" evidence="9">
    <location>
        <begin position="19"/>
        <end position="561"/>
    </location>
</feature>
<name>A0A7M7IJ14_APIME</name>
<evidence type="ECO:0000256" key="8">
    <source>
        <dbReference type="RuleBase" id="RU363034"/>
    </source>
</evidence>
<evidence type="ECO:0000256" key="3">
    <source>
        <dbReference type="ARBA" id="ARBA00022670"/>
    </source>
</evidence>
<dbReference type="InterPro" id="IPR050127">
    <property type="entry name" value="Serine_Proteases_S1"/>
</dbReference>
<keyword evidence="2" id="KW-0964">Secreted</keyword>
<dbReference type="InterPro" id="IPR001254">
    <property type="entry name" value="Trypsin_dom"/>
</dbReference>
<keyword evidence="4 8" id="KW-0378">Hydrolase</keyword>
<dbReference type="Proteomes" id="UP000005203">
    <property type="component" value="Linkage group LG13"/>
</dbReference>
<dbReference type="PROSITE" id="PS00135">
    <property type="entry name" value="TRYPSIN_SER"/>
    <property type="match status" value="2"/>
</dbReference>
<dbReference type="RefSeq" id="XP_016771183.1">
    <property type="nucleotide sequence ID" value="XM_016915694.2"/>
</dbReference>
<dbReference type="CDD" id="cd00190">
    <property type="entry name" value="Tryp_SPc"/>
    <property type="match status" value="2"/>
</dbReference>
<dbReference type="OrthoDB" id="10061449at2759"/>
<evidence type="ECO:0000256" key="2">
    <source>
        <dbReference type="ARBA" id="ARBA00022525"/>
    </source>
</evidence>
<dbReference type="Gene3D" id="2.40.10.10">
    <property type="entry name" value="Trypsin-like serine proteases"/>
    <property type="match status" value="2"/>
</dbReference>
<proteinExistence type="predicted"/>
<evidence type="ECO:0000313" key="11">
    <source>
        <dbReference type="EnsemblMetazoa" id="XP_016771183"/>
    </source>
</evidence>
<dbReference type="GO" id="GO:0005615">
    <property type="term" value="C:extracellular space"/>
    <property type="evidence" value="ECO:0007669"/>
    <property type="project" value="TreeGrafter"/>
</dbReference>
<dbReference type="PRINTS" id="PR00722">
    <property type="entry name" value="CHYMOTRYPSIN"/>
</dbReference>
<keyword evidence="3 8" id="KW-0645">Protease</keyword>
<feature type="domain" description="Peptidase S1" evidence="10">
    <location>
        <begin position="318"/>
        <end position="559"/>
    </location>
</feature>
<evidence type="ECO:0000256" key="7">
    <source>
        <dbReference type="ARBA" id="ARBA00044036"/>
    </source>
</evidence>
<organism evidence="11">
    <name type="scientific">Apis mellifera</name>
    <name type="common">Honeybee</name>
    <dbReference type="NCBI Taxonomy" id="7460"/>
    <lineage>
        <taxon>Eukaryota</taxon>
        <taxon>Metazoa</taxon>
        <taxon>Ecdysozoa</taxon>
        <taxon>Arthropoda</taxon>
        <taxon>Hexapoda</taxon>
        <taxon>Insecta</taxon>
        <taxon>Pterygota</taxon>
        <taxon>Neoptera</taxon>
        <taxon>Endopterygota</taxon>
        <taxon>Hymenoptera</taxon>
        <taxon>Apocrita</taxon>
        <taxon>Aculeata</taxon>
        <taxon>Apoidea</taxon>
        <taxon>Anthophila</taxon>
        <taxon>Apidae</taxon>
        <taxon>Apis</taxon>
    </lineage>
</organism>
<keyword evidence="9" id="KW-0732">Signal</keyword>
<dbReference type="SMART" id="SM00020">
    <property type="entry name" value="Tryp_SPc"/>
    <property type="match status" value="2"/>
</dbReference>
<dbReference type="PROSITE" id="PS50240">
    <property type="entry name" value="TRYPSIN_DOM"/>
    <property type="match status" value="2"/>
</dbReference>
<dbReference type="GeneID" id="726352"/>
<dbReference type="Pfam" id="PF00089">
    <property type="entry name" value="Trypsin"/>
    <property type="match status" value="2"/>
</dbReference>
<evidence type="ECO:0000256" key="4">
    <source>
        <dbReference type="ARBA" id="ARBA00022801"/>
    </source>
</evidence>
<dbReference type="EC" id="3.4.21.1" evidence="7"/>
<dbReference type="InterPro" id="IPR043504">
    <property type="entry name" value="Peptidase_S1_PA_chymotrypsin"/>
</dbReference>
<keyword evidence="5 8" id="KW-0720">Serine protease</keyword>
<dbReference type="InterPro" id="IPR009003">
    <property type="entry name" value="Peptidase_S1_PA"/>
</dbReference>
<dbReference type="PANTHER" id="PTHR24264">
    <property type="entry name" value="TRYPSIN-RELATED"/>
    <property type="match status" value="1"/>
</dbReference>
<evidence type="ECO:0000256" key="1">
    <source>
        <dbReference type="ARBA" id="ARBA00004239"/>
    </source>
</evidence>
<dbReference type="AlphaFoldDB" id="A0A7M7IJ14"/>
<accession>A0A7M7IJ14</accession>
<gene>
    <name evidence="13" type="primary">LOC726352</name>
</gene>
<evidence type="ECO:0000256" key="6">
    <source>
        <dbReference type="ARBA" id="ARBA00023157"/>
    </source>
</evidence>
<protein>
    <recommendedName>
        <fullName evidence="7">chymotrypsin</fullName>
        <ecNumber evidence="7">3.4.21.1</ecNumber>
    </recommendedName>
</protein>
<dbReference type="SUPFAM" id="SSF50494">
    <property type="entry name" value="Trypsin-like serine proteases"/>
    <property type="match status" value="2"/>
</dbReference>
<dbReference type="GO" id="GO:0016485">
    <property type="term" value="P:protein processing"/>
    <property type="evidence" value="ECO:0007669"/>
    <property type="project" value="UniProtKB-ARBA"/>
</dbReference>
<dbReference type="FunFam" id="2.40.10.10:FF:000047">
    <property type="entry name" value="Trypsin eta"/>
    <property type="match status" value="2"/>
</dbReference>
<feature type="domain" description="Peptidase S1" evidence="10">
    <location>
        <begin position="25"/>
        <end position="268"/>
    </location>
</feature>
<evidence type="ECO:0000313" key="13">
    <source>
        <dbReference type="RefSeq" id="XP_016771183.1"/>
    </source>
</evidence>